<evidence type="ECO:0000256" key="2">
    <source>
        <dbReference type="ARBA" id="ARBA00022448"/>
    </source>
</evidence>
<comment type="caution">
    <text evidence="16">The sequence shown here is derived from an EMBL/GenBank/DDBJ whole genome shotgun (WGS) entry which is preliminary data.</text>
</comment>
<reference evidence="16 17" key="1">
    <citation type="journal article" date="2017" name="Antonie Van Leeuwenhoek">
        <title>Rhizobium rhizosphaerae sp. nov., a novel species isolated from rice rhizosphere.</title>
        <authorList>
            <person name="Zhao J.J."/>
            <person name="Zhang J."/>
            <person name="Zhang R.J."/>
            <person name="Zhang C.W."/>
            <person name="Yin H.Q."/>
            <person name="Zhang X.X."/>
        </authorList>
    </citation>
    <scope>NUCLEOTIDE SEQUENCE [LARGE SCALE GENOMIC DNA]</scope>
    <source>
        <strain evidence="16 17">BSs20135</strain>
    </source>
</reference>
<dbReference type="Pfam" id="PF07715">
    <property type="entry name" value="Plug"/>
    <property type="match status" value="1"/>
</dbReference>
<evidence type="ECO:0000256" key="5">
    <source>
        <dbReference type="ARBA" id="ARBA00022729"/>
    </source>
</evidence>
<evidence type="ECO:0000256" key="10">
    <source>
        <dbReference type="PROSITE-ProRule" id="PRU10144"/>
    </source>
</evidence>
<evidence type="ECO:0000256" key="1">
    <source>
        <dbReference type="ARBA" id="ARBA00004571"/>
    </source>
</evidence>
<dbReference type="Proteomes" id="UP000006327">
    <property type="component" value="Unassembled WGS sequence"/>
</dbReference>
<evidence type="ECO:0000256" key="8">
    <source>
        <dbReference type="ARBA" id="ARBA00023237"/>
    </source>
</evidence>
<comment type="subcellular location">
    <subcellularLocation>
        <location evidence="1 9">Cell outer membrane</location>
        <topology evidence="1 9">Multi-pass membrane protein</topology>
    </subcellularLocation>
</comment>
<feature type="signal peptide" evidence="13">
    <location>
        <begin position="1"/>
        <end position="33"/>
    </location>
</feature>
<feature type="compositionally biased region" description="Polar residues" evidence="12">
    <location>
        <begin position="244"/>
        <end position="259"/>
    </location>
</feature>
<evidence type="ECO:0000313" key="17">
    <source>
        <dbReference type="Proteomes" id="UP000006327"/>
    </source>
</evidence>
<dbReference type="InterPro" id="IPR000531">
    <property type="entry name" value="Beta-barrel_TonB"/>
</dbReference>
<keyword evidence="3 9" id="KW-1134">Transmembrane beta strand</keyword>
<proteinExistence type="inferred from homology"/>
<dbReference type="InterPro" id="IPR012910">
    <property type="entry name" value="Plug_dom"/>
</dbReference>
<dbReference type="PROSITE" id="PS01156">
    <property type="entry name" value="TONB_DEPENDENT_REC_2"/>
    <property type="match status" value="1"/>
</dbReference>
<feature type="region of interest" description="Disordered" evidence="12">
    <location>
        <begin position="243"/>
        <end position="271"/>
    </location>
</feature>
<dbReference type="EMBL" id="BAEO01000029">
    <property type="protein sequence ID" value="GAC19373.1"/>
    <property type="molecule type" value="Genomic_DNA"/>
</dbReference>
<dbReference type="Pfam" id="PF00593">
    <property type="entry name" value="TonB_dep_Rec_b-barrel"/>
    <property type="match status" value="1"/>
</dbReference>
<dbReference type="eggNOG" id="COG4771">
    <property type="taxonomic scope" value="Bacteria"/>
</dbReference>
<dbReference type="STRING" id="493475.GARC_2407"/>
<evidence type="ECO:0000256" key="12">
    <source>
        <dbReference type="SAM" id="MobiDB-lite"/>
    </source>
</evidence>
<name>K6YRS6_9ALTE</name>
<feature type="domain" description="TonB-dependent receptor-like beta-barrel" evidence="14">
    <location>
        <begin position="416"/>
        <end position="920"/>
    </location>
</feature>
<feature type="short sequence motif" description="TonB C-terminal box" evidence="10">
    <location>
        <begin position="937"/>
        <end position="954"/>
    </location>
</feature>
<dbReference type="InterPro" id="IPR036942">
    <property type="entry name" value="Beta-barrel_TonB_sf"/>
</dbReference>
<evidence type="ECO:0000259" key="14">
    <source>
        <dbReference type="Pfam" id="PF00593"/>
    </source>
</evidence>
<dbReference type="Gene3D" id="2.40.170.20">
    <property type="entry name" value="TonB-dependent receptor, beta-barrel domain"/>
    <property type="match status" value="1"/>
</dbReference>
<gene>
    <name evidence="16" type="ORF">GARC_2407</name>
</gene>
<dbReference type="PANTHER" id="PTHR47234">
    <property type="match status" value="1"/>
</dbReference>
<dbReference type="GO" id="GO:0009279">
    <property type="term" value="C:cell outer membrane"/>
    <property type="evidence" value="ECO:0007669"/>
    <property type="project" value="UniProtKB-SubCell"/>
</dbReference>
<feature type="domain" description="TonB-dependent receptor plug" evidence="15">
    <location>
        <begin position="62"/>
        <end position="178"/>
    </location>
</feature>
<keyword evidence="4 9" id="KW-0812">Transmembrane</keyword>
<dbReference type="SUPFAM" id="SSF56935">
    <property type="entry name" value="Porins"/>
    <property type="match status" value="1"/>
</dbReference>
<dbReference type="PANTHER" id="PTHR47234:SF2">
    <property type="entry name" value="TONB-DEPENDENT RECEPTOR"/>
    <property type="match status" value="1"/>
</dbReference>
<organism evidence="16 17">
    <name type="scientific">Paraglaciecola arctica BSs20135</name>
    <dbReference type="NCBI Taxonomy" id="493475"/>
    <lineage>
        <taxon>Bacteria</taxon>
        <taxon>Pseudomonadati</taxon>
        <taxon>Pseudomonadota</taxon>
        <taxon>Gammaproteobacteria</taxon>
        <taxon>Alteromonadales</taxon>
        <taxon>Alteromonadaceae</taxon>
        <taxon>Paraglaciecola</taxon>
    </lineage>
</organism>
<dbReference type="OrthoDB" id="176248at2"/>
<evidence type="ECO:0008006" key="18">
    <source>
        <dbReference type="Google" id="ProtNLM"/>
    </source>
</evidence>
<dbReference type="RefSeq" id="WP_007620113.1">
    <property type="nucleotide sequence ID" value="NZ_BAEO01000029.1"/>
</dbReference>
<keyword evidence="8 9" id="KW-0998">Cell outer membrane</keyword>
<dbReference type="Gene3D" id="2.170.130.10">
    <property type="entry name" value="TonB-dependent receptor, plug domain"/>
    <property type="match status" value="1"/>
</dbReference>
<evidence type="ECO:0000256" key="9">
    <source>
        <dbReference type="PROSITE-ProRule" id="PRU01360"/>
    </source>
</evidence>
<evidence type="ECO:0000256" key="13">
    <source>
        <dbReference type="SAM" id="SignalP"/>
    </source>
</evidence>
<comment type="similarity">
    <text evidence="9 11">Belongs to the TonB-dependent receptor family.</text>
</comment>
<dbReference type="InterPro" id="IPR037066">
    <property type="entry name" value="Plug_dom_sf"/>
</dbReference>
<dbReference type="PROSITE" id="PS52016">
    <property type="entry name" value="TONB_DEPENDENT_REC_3"/>
    <property type="match status" value="1"/>
</dbReference>
<evidence type="ECO:0000259" key="15">
    <source>
        <dbReference type="Pfam" id="PF07715"/>
    </source>
</evidence>
<evidence type="ECO:0000256" key="4">
    <source>
        <dbReference type="ARBA" id="ARBA00022692"/>
    </source>
</evidence>
<dbReference type="InterPro" id="IPR010917">
    <property type="entry name" value="TonB_rcpt_CS"/>
</dbReference>
<dbReference type="AlphaFoldDB" id="K6YRS6"/>
<evidence type="ECO:0000313" key="16">
    <source>
        <dbReference type="EMBL" id="GAC19373.1"/>
    </source>
</evidence>
<evidence type="ECO:0000256" key="7">
    <source>
        <dbReference type="ARBA" id="ARBA00023136"/>
    </source>
</evidence>
<evidence type="ECO:0000256" key="3">
    <source>
        <dbReference type="ARBA" id="ARBA00022452"/>
    </source>
</evidence>
<accession>K6YRS6</accession>
<feature type="chain" id="PRO_5003901389" description="TonB-dependent receptor" evidence="13">
    <location>
        <begin position="34"/>
        <end position="954"/>
    </location>
</feature>
<dbReference type="InterPro" id="IPR039426">
    <property type="entry name" value="TonB-dep_rcpt-like"/>
</dbReference>
<keyword evidence="2 9" id="KW-0813">Transport</keyword>
<keyword evidence="6 11" id="KW-0798">TonB box</keyword>
<sequence length="954" mass="105122">MNFNMLETPKARRSLLAVTIGAAFATTTLGSFAQEAQVESNTPNDLEERIQVTGSRITRTTFDAPTPTVVVSAADIKISGAVNINDLLTTMPQFGEGLDSTTGNYSFGNAGLNTLNLRSLGTNRTLVLVNGKRMVPISDDAQNLYSDVGMIPSELVERIEILTGGASAVYGSDAVAGVVNFVLKKDYQGTSVRGQVGASEDGGGSSRNITITHGLNFDDDRGNFSFSVDFLNESALTQRDRRFSNASMRSVGNPRNTGPNDGIPDNIATRDATSVRWGGDAPTYSIWNNEYNERDWFGIDENGNPFKRTNASNTYAGWLSEDRGGFENKWGNIEDPFERLMAYAQVAYSFDKFDLVADVNYVKAESRQEIDPPFVYGDWWNISDMEALGWDIPTAVAEHIRTADAGWTDLHLTMYEAGPRWHETERESLVANLTLSGHVNDNWTWDANFTSGRSDSNLLIGNELRNDRFNDSTFSLVGPCVDNGSCPEYKGYFDRPSQAVLDYVLDEHFNTTEVVNHAFSANVAGDLYDLPAGVVQMSAGYEVRYESLDYKPSELWQSGNISSSQQPMDGSRTIHEAYAETLIPVFADQAFAKSLDLEFAIRKAEYSTEASSFTSAKAGINWSINDELRFRSTYSSAVRAPQLGELFGGESVGFQSYNDPCDRDNISGGPADGRRKDNCALLGIVEDGWESNIRTITGKTITAGNPDLKEENAKTLTAGLIYQPSYVEGLRFSLDYFDIKLEDMISQFGAGAMLSNCVDLTPGSVDNAFCDQTSRVTSGENIGDVNFVKPADLNADQGRRRGLDIEADYSINNFRFKAVATRQYEDSLTQRDYASGDNVYENEIGELAIPKWAGKLISTYSEGEFSASWTYNFRQGGRWNDDASAELYETDHPGNSNVHHLRASYNLTDKANVYVGINNLTDENGGDHWTTSRGSILGWASIGRNYYAGIIYDF</sequence>
<protein>
    <recommendedName>
        <fullName evidence="18">TonB-dependent receptor</fullName>
    </recommendedName>
</protein>
<evidence type="ECO:0000256" key="11">
    <source>
        <dbReference type="RuleBase" id="RU003357"/>
    </source>
</evidence>
<evidence type="ECO:0000256" key="6">
    <source>
        <dbReference type="ARBA" id="ARBA00023077"/>
    </source>
</evidence>
<keyword evidence="5 13" id="KW-0732">Signal</keyword>
<keyword evidence="7 9" id="KW-0472">Membrane</keyword>
<keyword evidence="17" id="KW-1185">Reference proteome</keyword>